<accession>A0A3G8M9X3</accession>
<dbReference type="GO" id="GO:0004713">
    <property type="term" value="F:protein tyrosine kinase activity"/>
    <property type="evidence" value="ECO:0007669"/>
    <property type="project" value="TreeGrafter"/>
</dbReference>
<keyword evidence="1" id="KW-0812">Transmembrane</keyword>
<keyword evidence="1" id="KW-0472">Membrane</keyword>
<name>A0A3G8M9X3_9HYPH</name>
<dbReference type="PANTHER" id="PTHR32309">
    <property type="entry name" value="TYROSINE-PROTEIN KINASE"/>
    <property type="match status" value="1"/>
</dbReference>
<dbReference type="EMBL" id="CP034086">
    <property type="protein sequence ID" value="AZG78637.1"/>
    <property type="molecule type" value="Genomic_DNA"/>
</dbReference>
<dbReference type="KEGG" id="mros:EHO51_13405"/>
<reference evidence="2 3" key="1">
    <citation type="submission" date="2018-11" db="EMBL/GenBank/DDBJ databases">
        <title>Genome squencing of methanotrophic bacteria isolated from alkaline groundwater in Korea.</title>
        <authorList>
            <person name="Nguyen L.N."/>
        </authorList>
    </citation>
    <scope>NUCLEOTIDE SEQUENCE [LARGE SCALE GENOMIC DNA]</scope>
    <source>
        <strain evidence="2 3">GW6</strain>
    </source>
</reference>
<evidence type="ECO:0008006" key="4">
    <source>
        <dbReference type="Google" id="ProtNLM"/>
    </source>
</evidence>
<proteinExistence type="predicted"/>
<sequence length="420" mass="46271">MIATAQNVARFSSTKAVEILAPLTTKDAASRLPTLIRESFEGMAEKLATARADAGGGLLGRSFIFAVVLPTFLFWLYACFWQSERYVAETRLTVRAQHEKKSGTDAASMITKLTGGGANTSSQDAFMVLNYVKSRAIVADLGGRDYMEKKFAGSGVDYFSRLGRNANAEEVWKYWLSHISASVDTLSGILTVRTDAFQPKDALDVARDIVRLSEELVNKITVRNRTDALSRAELEVTLSRQMLADAREKTLQFRNKNVIIDPGSRATSIGELLGKLTMERMDIVNALSTFSSSLSSDAPSQRLQRTRLAAIDQQIAELKKKLTDPQGADAVSSQIASYERLKLDEQFAERLYSIAQTSYHHARQELAKQQLYLLTIVEPTLPESASYPKAAANTILLFCALVVAWAAISLIIASIDDHMV</sequence>
<dbReference type="InterPro" id="IPR050445">
    <property type="entry name" value="Bact_polysacc_biosynth/exp"/>
</dbReference>
<feature type="transmembrane region" description="Helical" evidence="1">
    <location>
        <begin position="63"/>
        <end position="81"/>
    </location>
</feature>
<dbReference type="Proteomes" id="UP000273982">
    <property type="component" value="Chromosome"/>
</dbReference>
<gene>
    <name evidence="2" type="ORF">EHO51_13405</name>
</gene>
<keyword evidence="1" id="KW-1133">Transmembrane helix</keyword>
<dbReference type="PANTHER" id="PTHR32309:SF13">
    <property type="entry name" value="FERRIC ENTEROBACTIN TRANSPORT PROTEIN FEPE"/>
    <property type="match status" value="1"/>
</dbReference>
<evidence type="ECO:0000313" key="3">
    <source>
        <dbReference type="Proteomes" id="UP000273982"/>
    </source>
</evidence>
<evidence type="ECO:0000313" key="2">
    <source>
        <dbReference type="EMBL" id="AZG78637.1"/>
    </source>
</evidence>
<dbReference type="GO" id="GO:0005886">
    <property type="term" value="C:plasma membrane"/>
    <property type="evidence" value="ECO:0007669"/>
    <property type="project" value="TreeGrafter"/>
</dbReference>
<protein>
    <recommendedName>
        <fullName evidence="4">Capsule biosynthesis protein</fullName>
    </recommendedName>
</protein>
<evidence type="ECO:0000256" key="1">
    <source>
        <dbReference type="SAM" id="Phobius"/>
    </source>
</evidence>
<feature type="transmembrane region" description="Helical" evidence="1">
    <location>
        <begin position="395"/>
        <end position="415"/>
    </location>
</feature>
<dbReference type="AlphaFoldDB" id="A0A3G8M9X3"/>
<organism evidence="2 3">
    <name type="scientific">Methylocystis rosea</name>
    <dbReference type="NCBI Taxonomy" id="173366"/>
    <lineage>
        <taxon>Bacteria</taxon>
        <taxon>Pseudomonadati</taxon>
        <taxon>Pseudomonadota</taxon>
        <taxon>Alphaproteobacteria</taxon>
        <taxon>Hyphomicrobiales</taxon>
        <taxon>Methylocystaceae</taxon>
        <taxon>Methylocystis</taxon>
    </lineage>
</organism>